<name>A0A5C6E707_9BACT</name>
<evidence type="ECO:0000256" key="8">
    <source>
        <dbReference type="ARBA" id="ARBA00023211"/>
    </source>
</evidence>
<keyword evidence="1" id="KW-0540">Nuclease</keyword>
<dbReference type="InterPro" id="IPR050646">
    <property type="entry name" value="Cas1"/>
</dbReference>
<dbReference type="NCBIfam" id="TIGR00287">
    <property type="entry name" value="cas1"/>
    <property type="match status" value="1"/>
</dbReference>
<evidence type="ECO:0000256" key="7">
    <source>
        <dbReference type="ARBA" id="ARBA00023125"/>
    </source>
</evidence>
<dbReference type="EC" id="3.1.-.-" evidence="10"/>
<dbReference type="InterPro" id="IPR002729">
    <property type="entry name" value="CRISPR-assoc_Cas1"/>
</dbReference>
<gene>
    <name evidence="10" type="ORF">Q31b_06050</name>
</gene>
<dbReference type="GO" id="GO:0016787">
    <property type="term" value="F:hydrolase activity"/>
    <property type="evidence" value="ECO:0007669"/>
    <property type="project" value="UniProtKB-KW"/>
</dbReference>
<dbReference type="CDD" id="cd09634">
    <property type="entry name" value="Cas1_I-II-III"/>
    <property type="match status" value="1"/>
</dbReference>
<evidence type="ECO:0000256" key="6">
    <source>
        <dbReference type="ARBA" id="ARBA00023118"/>
    </source>
</evidence>
<evidence type="ECO:0000313" key="11">
    <source>
        <dbReference type="Proteomes" id="UP000315471"/>
    </source>
</evidence>
<keyword evidence="3 10" id="KW-0255">Endonuclease</keyword>
<keyword evidence="2" id="KW-0479">Metal-binding</keyword>
<dbReference type="GO" id="GO:0004519">
    <property type="term" value="F:endonuclease activity"/>
    <property type="evidence" value="ECO:0007669"/>
    <property type="project" value="UniProtKB-KW"/>
</dbReference>
<evidence type="ECO:0000313" key="10">
    <source>
        <dbReference type="EMBL" id="TWU45433.1"/>
    </source>
</evidence>
<protein>
    <submittedName>
        <fullName evidence="10">CRISPR-associated protein Cas4/endonuclease Cas1 fusion</fullName>
        <ecNumber evidence="10">3.1.-.-</ecNumber>
    </submittedName>
</protein>
<keyword evidence="7" id="KW-0238">DNA-binding</keyword>
<organism evidence="10 11">
    <name type="scientific">Novipirellula aureliae</name>
    <dbReference type="NCBI Taxonomy" id="2527966"/>
    <lineage>
        <taxon>Bacteria</taxon>
        <taxon>Pseudomonadati</taxon>
        <taxon>Planctomycetota</taxon>
        <taxon>Planctomycetia</taxon>
        <taxon>Pirellulales</taxon>
        <taxon>Pirellulaceae</taxon>
        <taxon>Novipirellula</taxon>
    </lineage>
</organism>
<dbReference type="EMBL" id="SJPY01000001">
    <property type="protein sequence ID" value="TWU45433.1"/>
    <property type="molecule type" value="Genomic_DNA"/>
</dbReference>
<dbReference type="InterPro" id="IPR042206">
    <property type="entry name" value="CRISPR-assoc_Cas1_C"/>
</dbReference>
<dbReference type="Pfam" id="PF01867">
    <property type="entry name" value="Cas_Cas1"/>
    <property type="match status" value="1"/>
</dbReference>
<dbReference type="PANTHER" id="PTHR34353">
    <property type="entry name" value="CRISPR-ASSOCIATED ENDONUCLEASE CAS1 1"/>
    <property type="match status" value="1"/>
</dbReference>
<dbReference type="GO" id="GO:0003677">
    <property type="term" value="F:DNA binding"/>
    <property type="evidence" value="ECO:0007669"/>
    <property type="project" value="UniProtKB-KW"/>
</dbReference>
<keyword evidence="6" id="KW-0051">Antiviral defense</keyword>
<accession>A0A5C6E707</accession>
<evidence type="ECO:0000256" key="2">
    <source>
        <dbReference type="ARBA" id="ARBA00022723"/>
    </source>
</evidence>
<keyword evidence="4 10" id="KW-0378">Hydrolase</keyword>
<proteinExistence type="predicted"/>
<keyword evidence="11" id="KW-1185">Reference proteome</keyword>
<dbReference type="GO" id="GO:0051607">
    <property type="term" value="P:defense response to virus"/>
    <property type="evidence" value="ECO:0007669"/>
    <property type="project" value="UniProtKB-KW"/>
</dbReference>
<evidence type="ECO:0000256" key="4">
    <source>
        <dbReference type="ARBA" id="ARBA00022801"/>
    </source>
</evidence>
<evidence type="ECO:0000256" key="1">
    <source>
        <dbReference type="ARBA" id="ARBA00022722"/>
    </source>
</evidence>
<evidence type="ECO:0000256" key="5">
    <source>
        <dbReference type="ARBA" id="ARBA00022842"/>
    </source>
</evidence>
<dbReference type="Gene3D" id="1.20.120.920">
    <property type="entry name" value="CRISPR-associated endonuclease Cas1, C-terminal domain"/>
    <property type="match status" value="1"/>
</dbReference>
<dbReference type="Proteomes" id="UP000315471">
    <property type="component" value="Unassembled WGS sequence"/>
</dbReference>
<sequence length="177" mass="20090">MLRPGDQPANSDAALNGPAQWCFDFNGRNRRPPRDPVNAMLSMAYTLLAKELTVIAASVGLDPYLGFYHQPRPGRPAMALDLMEPFRPLIAESVVLSAVNNRMLTPEHFLAAGKSVTMSQSGRKAFFRAYELRMDQLVTHPLFDYRVSYRRLLEIQTRLMSQMIRGEIDTFPVFVTR</sequence>
<keyword evidence="5" id="KW-0460">Magnesium</keyword>
<comment type="subunit">
    <text evidence="9">Homodimer, forms a heterotetramer with a Cas2 homodimer.</text>
</comment>
<reference evidence="10 11" key="1">
    <citation type="submission" date="2019-02" db="EMBL/GenBank/DDBJ databases">
        <title>Deep-cultivation of Planctomycetes and their phenomic and genomic characterization uncovers novel biology.</title>
        <authorList>
            <person name="Wiegand S."/>
            <person name="Jogler M."/>
            <person name="Boedeker C."/>
            <person name="Pinto D."/>
            <person name="Vollmers J."/>
            <person name="Rivas-Marin E."/>
            <person name="Kohn T."/>
            <person name="Peeters S.H."/>
            <person name="Heuer A."/>
            <person name="Rast P."/>
            <person name="Oberbeckmann S."/>
            <person name="Bunk B."/>
            <person name="Jeske O."/>
            <person name="Meyerdierks A."/>
            <person name="Storesund J.E."/>
            <person name="Kallscheuer N."/>
            <person name="Luecker S."/>
            <person name="Lage O.M."/>
            <person name="Pohl T."/>
            <person name="Merkel B.J."/>
            <person name="Hornburger P."/>
            <person name="Mueller R.-W."/>
            <person name="Bruemmer F."/>
            <person name="Labrenz M."/>
            <person name="Spormann A.M."/>
            <person name="Op Den Camp H."/>
            <person name="Overmann J."/>
            <person name="Amann R."/>
            <person name="Jetten M.S.M."/>
            <person name="Mascher T."/>
            <person name="Medema M.H."/>
            <person name="Devos D.P."/>
            <person name="Kaster A.-K."/>
            <person name="Ovreas L."/>
            <person name="Rohde M."/>
            <person name="Galperin M.Y."/>
            <person name="Jogler C."/>
        </authorList>
    </citation>
    <scope>NUCLEOTIDE SEQUENCE [LARGE SCALE GENOMIC DNA]</scope>
    <source>
        <strain evidence="10 11">Q31b</strain>
    </source>
</reference>
<dbReference type="GO" id="GO:0043571">
    <property type="term" value="P:maintenance of CRISPR repeat elements"/>
    <property type="evidence" value="ECO:0007669"/>
    <property type="project" value="InterPro"/>
</dbReference>
<comment type="caution">
    <text evidence="10">The sequence shown here is derived from an EMBL/GenBank/DDBJ whole genome shotgun (WGS) entry which is preliminary data.</text>
</comment>
<keyword evidence="8" id="KW-0464">Manganese</keyword>
<evidence type="ECO:0000256" key="3">
    <source>
        <dbReference type="ARBA" id="ARBA00022759"/>
    </source>
</evidence>
<dbReference type="GO" id="GO:0046872">
    <property type="term" value="F:metal ion binding"/>
    <property type="evidence" value="ECO:0007669"/>
    <property type="project" value="UniProtKB-KW"/>
</dbReference>
<evidence type="ECO:0000256" key="9">
    <source>
        <dbReference type="ARBA" id="ARBA00038592"/>
    </source>
</evidence>
<dbReference type="PANTHER" id="PTHR34353:SF2">
    <property type="entry name" value="CRISPR-ASSOCIATED ENDONUCLEASE CAS1 1"/>
    <property type="match status" value="1"/>
</dbReference>
<dbReference type="AlphaFoldDB" id="A0A5C6E707"/>